<accession>A0A0D6QDK8</accession>
<evidence type="ECO:0000313" key="2">
    <source>
        <dbReference type="Proteomes" id="UP000032683"/>
    </source>
</evidence>
<gene>
    <name evidence="1" type="ORF">Gxy13693_071_019</name>
</gene>
<dbReference type="EMBL" id="BANJ01000071">
    <property type="protein sequence ID" value="GAO00927.1"/>
    <property type="molecule type" value="Genomic_DNA"/>
</dbReference>
<organism evidence="1 2">
    <name type="scientific">Komagataeibacter xylinus NBRC 13693</name>
    <dbReference type="NCBI Taxonomy" id="1234668"/>
    <lineage>
        <taxon>Bacteria</taxon>
        <taxon>Pseudomonadati</taxon>
        <taxon>Pseudomonadota</taxon>
        <taxon>Alphaproteobacteria</taxon>
        <taxon>Acetobacterales</taxon>
        <taxon>Acetobacteraceae</taxon>
        <taxon>Komagataeibacter</taxon>
    </lineage>
</organism>
<name>A0A0D6QDK8_KOMXY</name>
<evidence type="ECO:0000313" key="1">
    <source>
        <dbReference type="EMBL" id="GAO00927.1"/>
    </source>
</evidence>
<dbReference type="AlphaFoldDB" id="A0A0D6QDK8"/>
<protein>
    <submittedName>
        <fullName evidence="1">Uncharacterized protein</fullName>
    </submittedName>
</protein>
<sequence>MSSKPDEQDIARRAVIFWAATAAAFPATAVRAANAAPGQENVPPVDEGLIRSADVTFPH</sequence>
<proteinExistence type="predicted"/>
<comment type="caution">
    <text evidence="1">The sequence shown here is derived from an EMBL/GenBank/DDBJ whole genome shotgun (WGS) entry which is preliminary data.</text>
</comment>
<reference evidence="1 2" key="1">
    <citation type="submission" date="2012-11" db="EMBL/GenBank/DDBJ databases">
        <title>Whole genome sequence of Gluconacetobacter xylinus NBRC 13693.</title>
        <authorList>
            <person name="Azuma Y."/>
            <person name="Higashiura N."/>
            <person name="Hirakawa H."/>
            <person name="Matsushita K."/>
        </authorList>
    </citation>
    <scope>NUCLEOTIDE SEQUENCE [LARGE SCALE GENOMIC DNA]</scope>
    <source>
        <strain evidence="1 2">NBRC 13693</strain>
    </source>
</reference>
<dbReference type="Proteomes" id="UP000032683">
    <property type="component" value="Unassembled WGS sequence"/>
</dbReference>